<dbReference type="SUPFAM" id="SSF143120">
    <property type="entry name" value="YefM-like"/>
    <property type="match status" value="1"/>
</dbReference>
<dbReference type="EMBL" id="ABXJ01000059">
    <property type="protein sequence ID" value="EEA90753.1"/>
    <property type="molecule type" value="Genomic_DNA"/>
</dbReference>
<dbReference type="eggNOG" id="ENOG50306YR">
    <property type="taxonomic scope" value="Bacteria"/>
</dbReference>
<evidence type="ECO:0000256" key="2">
    <source>
        <dbReference type="RuleBase" id="RU362080"/>
    </source>
</evidence>
<proteinExistence type="inferred from homology"/>
<reference evidence="4 5" key="2">
    <citation type="submission" date="2008-10" db="EMBL/GenBank/DDBJ databases">
        <authorList>
            <person name="Fulton L."/>
            <person name="Clifton S."/>
            <person name="Fulton B."/>
            <person name="Xu J."/>
            <person name="Minx P."/>
            <person name="Pepin K.H."/>
            <person name="Johnson M."/>
            <person name="Thiruvilangam P."/>
            <person name="Bhonagiri V."/>
            <person name="Nash W.E."/>
            <person name="Mardis E.R."/>
            <person name="Wilson R.K."/>
        </authorList>
    </citation>
    <scope>NUCLEOTIDE SEQUENCE [LARGE SCALE GENOMIC DNA]</scope>
    <source>
        <strain evidence="4 5">DSM 13279</strain>
    </source>
</reference>
<evidence type="ECO:0000256" key="3">
    <source>
        <dbReference type="SAM" id="MobiDB-lite"/>
    </source>
</evidence>
<dbReference type="InterPro" id="IPR036165">
    <property type="entry name" value="YefM-like_sf"/>
</dbReference>
<dbReference type="AlphaFoldDB" id="B6GAD9"/>
<organism evidence="4 5">
    <name type="scientific">Collinsella stercoris DSM 13279</name>
    <dbReference type="NCBI Taxonomy" id="445975"/>
    <lineage>
        <taxon>Bacteria</taxon>
        <taxon>Bacillati</taxon>
        <taxon>Actinomycetota</taxon>
        <taxon>Coriobacteriia</taxon>
        <taxon>Coriobacteriales</taxon>
        <taxon>Coriobacteriaceae</taxon>
        <taxon>Collinsella</taxon>
    </lineage>
</organism>
<dbReference type="NCBIfam" id="TIGR01552">
    <property type="entry name" value="phd_fam"/>
    <property type="match status" value="1"/>
</dbReference>
<reference evidence="4 5" key="1">
    <citation type="submission" date="2008-10" db="EMBL/GenBank/DDBJ databases">
        <title>Draft genome sequence of Collinsella stercoris (DSM 13279).</title>
        <authorList>
            <person name="Sudarsanam P."/>
            <person name="Ley R."/>
            <person name="Guruge J."/>
            <person name="Turnbaugh P.J."/>
            <person name="Mahowald M."/>
            <person name="Liep D."/>
            <person name="Gordon J."/>
        </authorList>
    </citation>
    <scope>NUCLEOTIDE SEQUENCE [LARGE SCALE GENOMIC DNA]</scope>
    <source>
        <strain evidence="4 5">DSM 13279</strain>
    </source>
</reference>
<comment type="similarity">
    <text evidence="1 2">Belongs to the phD/YefM antitoxin family.</text>
</comment>
<dbReference type="STRING" id="445975.COLSTE_01036"/>
<keyword evidence="5" id="KW-1185">Reference proteome</keyword>
<protein>
    <recommendedName>
        <fullName evidence="2">Antitoxin</fullName>
    </recommendedName>
</protein>
<dbReference type="Gene3D" id="3.40.1620.10">
    <property type="entry name" value="YefM-like domain"/>
    <property type="match status" value="1"/>
</dbReference>
<feature type="compositionally biased region" description="Polar residues" evidence="3">
    <location>
        <begin position="12"/>
        <end position="22"/>
    </location>
</feature>
<dbReference type="Proteomes" id="UP000003560">
    <property type="component" value="Unassembled WGS sequence"/>
</dbReference>
<dbReference type="InterPro" id="IPR006442">
    <property type="entry name" value="Antitoxin_Phd/YefM"/>
</dbReference>
<dbReference type="HOGENOM" id="CLU_2341924_0_0_11"/>
<name>B6GAD9_9ACTN</name>
<gene>
    <name evidence="4" type="ORF">COLSTE_01036</name>
</gene>
<dbReference type="Pfam" id="PF02604">
    <property type="entry name" value="PhdYeFM_antitox"/>
    <property type="match status" value="1"/>
</dbReference>
<feature type="region of interest" description="Disordered" evidence="3">
    <location>
        <begin position="1"/>
        <end position="22"/>
    </location>
</feature>
<evidence type="ECO:0000313" key="4">
    <source>
        <dbReference type="EMBL" id="EEA90753.1"/>
    </source>
</evidence>
<comment type="caution">
    <text evidence="4">The sequence shown here is derived from an EMBL/GenBank/DDBJ whole genome shotgun (WGS) entry which is preliminary data.</text>
</comment>
<comment type="function">
    <text evidence="2">Antitoxin component of a type II toxin-antitoxin (TA) system.</text>
</comment>
<accession>B6GAD9</accession>
<evidence type="ECO:0000256" key="1">
    <source>
        <dbReference type="ARBA" id="ARBA00009981"/>
    </source>
</evidence>
<evidence type="ECO:0000313" key="5">
    <source>
        <dbReference type="Proteomes" id="UP000003560"/>
    </source>
</evidence>
<sequence>MAMPHMEPISEMQRNSASLTERATQTKEPIYLTKHGKASVVLIDAEEFDRRMSYRDAIIEREQDRYAGIMQGHSQIAQGDGVPLGTALRQLEETWGM</sequence>